<proteinExistence type="predicted"/>
<gene>
    <name evidence="1" type="ORF">SAY86_021015</name>
</gene>
<dbReference type="AlphaFoldDB" id="A0AAN7MYE7"/>
<comment type="caution">
    <text evidence="1">The sequence shown here is derived from an EMBL/GenBank/DDBJ whole genome shotgun (WGS) entry which is preliminary data.</text>
</comment>
<accession>A0AAN7MYE7</accession>
<organism evidence="1 2">
    <name type="scientific">Trapa natans</name>
    <name type="common">Water chestnut</name>
    <dbReference type="NCBI Taxonomy" id="22666"/>
    <lineage>
        <taxon>Eukaryota</taxon>
        <taxon>Viridiplantae</taxon>
        <taxon>Streptophyta</taxon>
        <taxon>Embryophyta</taxon>
        <taxon>Tracheophyta</taxon>
        <taxon>Spermatophyta</taxon>
        <taxon>Magnoliopsida</taxon>
        <taxon>eudicotyledons</taxon>
        <taxon>Gunneridae</taxon>
        <taxon>Pentapetalae</taxon>
        <taxon>rosids</taxon>
        <taxon>malvids</taxon>
        <taxon>Myrtales</taxon>
        <taxon>Lythraceae</taxon>
        <taxon>Trapa</taxon>
    </lineage>
</organism>
<sequence length="83" mass="9256">MKEGKLIWASAFGFHFTEMKRWAYLPETKACEGGLMEDAFKFIIIQNKRSAILPTKAVSSPPPVIHVSLHHGVTVVGYGNRRG</sequence>
<keyword evidence="2" id="KW-1185">Reference proteome</keyword>
<evidence type="ECO:0000313" key="1">
    <source>
        <dbReference type="EMBL" id="KAK4800528.1"/>
    </source>
</evidence>
<name>A0AAN7MYE7_TRANT</name>
<evidence type="ECO:0000313" key="2">
    <source>
        <dbReference type="Proteomes" id="UP001346149"/>
    </source>
</evidence>
<dbReference type="Proteomes" id="UP001346149">
    <property type="component" value="Unassembled WGS sequence"/>
</dbReference>
<dbReference type="EMBL" id="JAXQNO010000003">
    <property type="protein sequence ID" value="KAK4800528.1"/>
    <property type="molecule type" value="Genomic_DNA"/>
</dbReference>
<reference evidence="1 2" key="1">
    <citation type="journal article" date="2023" name="Hortic Res">
        <title>Pangenome of water caltrop reveals structural variations and asymmetric subgenome divergence after allopolyploidization.</title>
        <authorList>
            <person name="Zhang X."/>
            <person name="Chen Y."/>
            <person name="Wang L."/>
            <person name="Yuan Y."/>
            <person name="Fang M."/>
            <person name="Shi L."/>
            <person name="Lu R."/>
            <person name="Comes H.P."/>
            <person name="Ma Y."/>
            <person name="Chen Y."/>
            <person name="Huang G."/>
            <person name="Zhou Y."/>
            <person name="Zheng Z."/>
            <person name="Qiu Y."/>
        </authorList>
    </citation>
    <scope>NUCLEOTIDE SEQUENCE [LARGE SCALE GENOMIC DNA]</scope>
    <source>
        <strain evidence="1">F231</strain>
    </source>
</reference>
<protein>
    <submittedName>
        <fullName evidence="1">Uncharacterized protein</fullName>
    </submittedName>
</protein>